<dbReference type="RefSeq" id="WP_012797602.1">
    <property type="nucleotide sequence ID" value="NC_013165.1"/>
</dbReference>
<dbReference type="HOGENOM" id="CLU_050656_0_1_11"/>
<dbReference type="EMBL" id="CP001684">
    <property type="protein sequence ID" value="ACV21496.1"/>
    <property type="molecule type" value="Genomic_DNA"/>
</dbReference>
<dbReference type="Proteomes" id="UP000002026">
    <property type="component" value="Chromosome"/>
</dbReference>
<evidence type="ECO:0000256" key="4">
    <source>
        <dbReference type="ARBA" id="ARBA00022519"/>
    </source>
</evidence>
<dbReference type="KEGG" id="shi:Shel_04350"/>
<proteinExistence type="inferred from homology"/>
<comment type="similarity">
    <text evidence="8">Belongs to the TsuA/YedE (TC 9.B.102) family.</text>
</comment>
<comment type="subcellular location">
    <subcellularLocation>
        <location evidence="1">Cell inner membrane</location>
        <topology evidence="1">Multi-pass membrane protein</topology>
    </subcellularLocation>
</comment>
<feature type="transmembrane region" description="Helical" evidence="9">
    <location>
        <begin position="6"/>
        <end position="28"/>
    </location>
</feature>
<dbReference type="Pfam" id="PF04143">
    <property type="entry name" value="Sulf_transp"/>
    <property type="match status" value="1"/>
</dbReference>
<feature type="transmembrane region" description="Helical" evidence="9">
    <location>
        <begin position="289"/>
        <end position="307"/>
    </location>
</feature>
<evidence type="ECO:0000256" key="1">
    <source>
        <dbReference type="ARBA" id="ARBA00004429"/>
    </source>
</evidence>
<keyword evidence="5 9" id="KW-0812">Transmembrane</keyword>
<evidence type="ECO:0000256" key="8">
    <source>
        <dbReference type="ARBA" id="ARBA00035655"/>
    </source>
</evidence>
<dbReference type="STRING" id="471855.Shel_04350"/>
<protein>
    <submittedName>
        <fullName evidence="10">YeeE/YedE family protein (DUF395)</fullName>
    </submittedName>
</protein>
<feature type="transmembrane region" description="Helical" evidence="9">
    <location>
        <begin position="77"/>
        <end position="100"/>
    </location>
</feature>
<keyword evidence="11" id="KW-1185">Reference proteome</keyword>
<feature type="transmembrane region" description="Helical" evidence="9">
    <location>
        <begin position="145"/>
        <end position="171"/>
    </location>
</feature>
<feature type="transmembrane region" description="Helical" evidence="9">
    <location>
        <begin position="255"/>
        <end position="277"/>
    </location>
</feature>
<evidence type="ECO:0000256" key="9">
    <source>
        <dbReference type="SAM" id="Phobius"/>
    </source>
</evidence>
<keyword evidence="4" id="KW-0997">Cell inner membrane</keyword>
<organism evidence="10 11">
    <name type="scientific">Slackia heliotrinireducens (strain ATCC 29202 / DSM 20476 / NCTC 11029 / RHS 1)</name>
    <name type="common">Peptococcus heliotrinreducens</name>
    <dbReference type="NCBI Taxonomy" id="471855"/>
    <lineage>
        <taxon>Bacteria</taxon>
        <taxon>Bacillati</taxon>
        <taxon>Actinomycetota</taxon>
        <taxon>Coriobacteriia</taxon>
        <taxon>Eggerthellales</taxon>
        <taxon>Eggerthellaceae</taxon>
        <taxon>Slackia</taxon>
    </lineage>
</organism>
<dbReference type="InterPro" id="IPR007272">
    <property type="entry name" value="Sulf_transp_TsuA/YedE"/>
</dbReference>
<evidence type="ECO:0000313" key="11">
    <source>
        <dbReference type="Proteomes" id="UP000002026"/>
    </source>
</evidence>
<reference evidence="10 11" key="1">
    <citation type="journal article" date="2009" name="Stand. Genomic Sci.">
        <title>Complete genome sequence of Slackia heliotrinireducens type strain (RHS 1).</title>
        <authorList>
            <person name="Pukall R."/>
            <person name="Lapidus A."/>
            <person name="Nolan M."/>
            <person name="Copeland A."/>
            <person name="Glavina Del Rio T."/>
            <person name="Lucas S."/>
            <person name="Chen F."/>
            <person name="Tice H."/>
            <person name="Cheng J.F."/>
            <person name="Chertkov O."/>
            <person name="Bruce D."/>
            <person name="Goodwin L."/>
            <person name="Kuske C."/>
            <person name="Brettin T."/>
            <person name="Detter J.C."/>
            <person name="Han C."/>
            <person name="Pitluck S."/>
            <person name="Pati A."/>
            <person name="Mavrommatis K."/>
            <person name="Ivanova N."/>
            <person name="Ovchinnikova G."/>
            <person name="Chen A."/>
            <person name="Palaniappan K."/>
            <person name="Schneider S."/>
            <person name="Rohde M."/>
            <person name="Chain P."/>
            <person name="D'haeseleer P."/>
            <person name="Goker M."/>
            <person name="Bristow J."/>
            <person name="Eisen J.A."/>
            <person name="Markowitz V."/>
            <person name="Kyrpides N.C."/>
            <person name="Klenk H.P."/>
            <person name="Hugenholtz P."/>
        </authorList>
    </citation>
    <scope>NUCLEOTIDE SEQUENCE [LARGE SCALE GENOMIC DNA]</scope>
    <source>
        <strain evidence="11">ATCC 29202 / DSM 20476 / NCTC 11029 / RHS 1</strain>
    </source>
</reference>
<accession>C7N2X5</accession>
<keyword evidence="7 9" id="KW-0472">Membrane</keyword>
<sequence>MMYLSGLIVGVLFGIFLKKSRFCLTGLIRDTYMEKKPYNAVIVFSIIAVQGLIYHSLAHAGLIRLPSYLPPFSLVSIAVGSLLFGIGAVVSSGCIASTLVKCGDGRIAGLISLATFMVTGYALSAGPLVELSKAIRSVAIVDDNLAIRTTVAPIVICGVASVVLIAVMVRYRMTHKPKFRIPGRYTGVRHILFEKVWPVEVSAVLIGILAGFAFLISGHYGRHFGFALVTPLLSWAYELLQPPFVVGGCNPYDTVFGWGSMFVLGIVLGSLITTAASGELTPVMPDKTTALKMVIGGVLMGFGGVWGQGCLIANGLVGTAQFSLKSWYALVFLVAGIWLATRLYLMPSLQKASKN</sequence>
<gene>
    <name evidence="10" type="ordered locus">Shel_04350</name>
</gene>
<evidence type="ECO:0000256" key="2">
    <source>
        <dbReference type="ARBA" id="ARBA00022448"/>
    </source>
</evidence>
<keyword evidence="6 9" id="KW-1133">Transmembrane helix</keyword>
<evidence type="ECO:0000256" key="6">
    <source>
        <dbReference type="ARBA" id="ARBA00022989"/>
    </source>
</evidence>
<dbReference type="GO" id="GO:0005886">
    <property type="term" value="C:plasma membrane"/>
    <property type="evidence" value="ECO:0007669"/>
    <property type="project" value="UniProtKB-SubCell"/>
</dbReference>
<keyword evidence="3" id="KW-1003">Cell membrane</keyword>
<dbReference type="PANTHER" id="PTHR30574:SF1">
    <property type="entry name" value="SULPHUR TRANSPORT DOMAIN-CONTAINING PROTEIN"/>
    <property type="match status" value="1"/>
</dbReference>
<feature type="transmembrane region" description="Helical" evidence="9">
    <location>
        <begin position="192"/>
        <end position="216"/>
    </location>
</feature>
<dbReference type="AlphaFoldDB" id="C7N2X5"/>
<keyword evidence="2" id="KW-0813">Transport</keyword>
<feature type="transmembrane region" description="Helical" evidence="9">
    <location>
        <begin position="107"/>
        <end position="125"/>
    </location>
</feature>
<dbReference type="PANTHER" id="PTHR30574">
    <property type="entry name" value="INNER MEMBRANE PROTEIN YEDE"/>
    <property type="match status" value="1"/>
</dbReference>
<feature type="transmembrane region" description="Helical" evidence="9">
    <location>
        <begin position="327"/>
        <end position="345"/>
    </location>
</feature>
<name>C7N2X5_SLAHD</name>
<evidence type="ECO:0000313" key="10">
    <source>
        <dbReference type="EMBL" id="ACV21496.1"/>
    </source>
</evidence>
<evidence type="ECO:0000256" key="7">
    <source>
        <dbReference type="ARBA" id="ARBA00023136"/>
    </source>
</evidence>
<evidence type="ECO:0000256" key="3">
    <source>
        <dbReference type="ARBA" id="ARBA00022475"/>
    </source>
</evidence>
<evidence type="ECO:0000256" key="5">
    <source>
        <dbReference type="ARBA" id="ARBA00022692"/>
    </source>
</evidence>
<feature type="transmembrane region" description="Helical" evidence="9">
    <location>
        <begin position="40"/>
        <end position="57"/>
    </location>
</feature>
<dbReference type="eggNOG" id="COG2391">
    <property type="taxonomic scope" value="Bacteria"/>
</dbReference>